<evidence type="ECO:0000313" key="4">
    <source>
        <dbReference type="EMBL" id="NMH88863.1"/>
    </source>
</evidence>
<keyword evidence="5" id="KW-1185">Reference proteome</keyword>
<name>A0ABX1S1V1_9FLAO</name>
<evidence type="ECO:0000313" key="5">
    <source>
        <dbReference type="Proteomes" id="UP000746690"/>
    </source>
</evidence>
<evidence type="ECO:0000259" key="3">
    <source>
        <dbReference type="Pfam" id="PF13505"/>
    </source>
</evidence>
<comment type="caution">
    <text evidence="4">The sequence shown here is derived from an EMBL/GenBank/DDBJ whole genome shotgun (WGS) entry which is preliminary data.</text>
</comment>
<reference evidence="4 5" key="1">
    <citation type="submission" date="2020-04" db="EMBL/GenBank/DDBJ databases">
        <title>A Flavivirga sp. nov.</title>
        <authorList>
            <person name="Sun X."/>
        </authorList>
    </citation>
    <scope>NUCLEOTIDE SEQUENCE [LARGE SCALE GENOMIC DNA]</scope>
    <source>
        <strain evidence="4 5">Y03</strain>
    </source>
</reference>
<dbReference type="Pfam" id="PF13505">
    <property type="entry name" value="OMP_b-brl"/>
    <property type="match status" value="1"/>
</dbReference>
<dbReference type="InterPro" id="IPR027385">
    <property type="entry name" value="Beta-barrel_OMP"/>
</dbReference>
<dbReference type="EMBL" id="JABBHF010000009">
    <property type="protein sequence ID" value="NMH88863.1"/>
    <property type="molecule type" value="Genomic_DNA"/>
</dbReference>
<accession>A0ABX1S1V1</accession>
<protein>
    <submittedName>
        <fullName evidence="4">Porin family protein</fullName>
    </submittedName>
</protein>
<evidence type="ECO:0000256" key="1">
    <source>
        <dbReference type="ARBA" id="ARBA00022729"/>
    </source>
</evidence>
<gene>
    <name evidence="4" type="ORF">HHX25_15220</name>
</gene>
<feature type="chain" id="PRO_5045657624" evidence="2">
    <location>
        <begin position="25"/>
        <end position="229"/>
    </location>
</feature>
<evidence type="ECO:0000256" key="2">
    <source>
        <dbReference type="SAM" id="SignalP"/>
    </source>
</evidence>
<organism evidence="4 5">
    <name type="scientific">Flavivirga algicola</name>
    <dbReference type="NCBI Taxonomy" id="2729136"/>
    <lineage>
        <taxon>Bacteria</taxon>
        <taxon>Pseudomonadati</taxon>
        <taxon>Bacteroidota</taxon>
        <taxon>Flavobacteriia</taxon>
        <taxon>Flavobacteriales</taxon>
        <taxon>Flavobacteriaceae</taxon>
        <taxon>Flavivirga</taxon>
    </lineage>
</organism>
<sequence>MISISHIKTSFFCALLFVSLFSFAQVTETSESKNNSKQDFKETKQKLGFGSINFNVPIPSGDNFIGLGTKSKIGFDIKALFFIHKQFFVSGSVGTNYFKVIDQSIIGNYNKTEAQHQYLSIGYEVLALPKMRLGLSVSVYGESFYRNTHFTNNRKAYQRDSGRVRNYNIYFDYMLSDEFAVCLNYNYRNDKMNIRTSPDIQNIFDNARFHSIGLGVKLYFGNADVISGI</sequence>
<proteinExistence type="predicted"/>
<dbReference type="RefSeq" id="WP_169675285.1">
    <property type="nucleotide sequence ID" value="NZ_JABBHF010000009.1"/>
</dbReference>
<dbReference type="Proteomes" id="UP000746690">
    <property type="component" value="Unassembled WGS sequence"/>
</dbReference>
<feature type="signal peptide" evidence="2">
    <location>
        <begin position="1"/>
        <end position="24"/>
    </location>
</feature>
<keyword evidence="1 2" id="KW-0732">Signal</keyword>
<feature type="domain" description="Outer membrane protein beta-barrel" evidence="3">
    <location>
        <begin position="14"/>
        <end position="220"/>
    </location>
</feature>